<name>A0A839PZT4_9MICO</name>
<sequence>MMVTDGRTTPSGGHGQPLAELVEGLLPAPRRREVEAHVATCEACTAEVRLARLGREVGRRGRFDRPADGAGDGADAGPDAGPDAVEASDAGLHDRLMARLPAAARAQATGGIGSATGSQRGLSRRRLLVAAAGLVVAAAGVEAVRRTTGGGELPVTTRPVTEASSGVGGADGGVGDGAGVLETAVADYRSGRLPVTGRPAATAPDLRGLGLSVEASGGGRLAEQPVSAFRYRTGSGERVVVYVSDRPFTAPALQDAQYVPKPVEDMWVTWIPGRAPTLVLGEDERLVHDVCEALI</sequence>
<evidence type="ECO:0000256" key="1">
    <source>
        <dbReference type="ARBA" id="ARBA00023015"/>
    </source>
</evidence>
<dbReference type="RefSeq" id="WP_184510661.1">
    <property type="nucleotide sequence ID" value="NZ_JACHVT010000005.1"/>
</dbReference>
<dbReference type="Proteomes" id="UP000590811">
    <property type="component" value="Unassembled WGS sequence"/>
</dbReference>
<dbReference type="InterPro" id="IPR027383">
    <property type="entry name" value="Znf_put"/>
</dbReference>
<feature type="region of interest" description="Disordered" evidence="3">
    <location>
        <begin position="149"/>
        <end position="175"/>
    </location>
</feature>
<evidence type="ECO:0000256" key="2">
    <source>
        <dbReference type="ARBA" id="ARBA00023163"/>
    </source>
</evidence>
<keyword evidence="1" id="KW-0805">Transcription regulation</keyword>
<gene>
    <name evidence="5" type="ORF">FHW14_002718</name>
</gene>
<organism evidence="5 6">
    <name type="scientific">Terracoccus luteus</name>
    <dbReference type="NCBI Taxonomy" id="53356"/>
    <lineage>
        <taxon>Bacteria</taxon>
        <taxon>Bacillati</taxon>
        <taxon>Actinomycetota</taxon>
        <taxon>Actinomycetes</taxon>
        <taxon>Micrococcales</taxon>
        <taxon>Intrasporangiaceae</taxon>
        <taxon>Terracoccus</taxon>
    </lineage>
</organism>
<evidence type="ECO:0000313" key="5">
    <source>
        <dbReference type="EMBL" id="MBB2987535.1"/>
    </source>
</evidence>
<feature type="domain" description="Putative zinc-finger" evidence="4">
    <location>
        <begin position="19"/>
        <end position="44"/>
    </location>
</feature>
<keyword evidence="2" id="KW-0804">Transcription</keyword>
<feature type="region of interest" description="Disordered" evidence="3">
    <location>
        <begin position="61"/>
        <end position="86"/>
    </location>
</feature>
<evidence type="ECO:0000259" key="4">
    <source>
        <dbReference type="Pfam" id="PF13490"/>
    </source>
</evidence>
<dbReference type="Gene3D" id="1.10.10.1320">
    <property type="entry name" value="Anti-sigma factor, zinc-finger domain"/>
    <property type="match status" value="1"/>
</dbReference>
<feature type="compositionally biased region" description="Gly residues" evidence="3">
    <location>
        <begin position="166"/>
        <end position="175"/>
    </location>
</feature>
<reference evidence="5 6" key="1">
    <citation type="submission" date="2020-08" db="EMBL/GenBank/DDBJ databases">
        <title>Genomic Encyclopedia of Type Strains, Phase IV (KMG-V): Genome sequencing to study the core and pangenomes of soil and plant-associated prokaryotes.</title>
        <authorList>
            <person name="Whitman W."/>
        </authorList>
    </citation>
    <scope>NUCLEOTIDE SEQUENCE [LARGE SCALE GENOMIC DNA]</scope>
    <source>
        <strain evidence="5 6">B3ACCR2</strain>
    </source>
</reference>
<protein>
    <submittedName>
        <fullName evidence="5">Anti-sigma factor RsiW</fullName>
    </submittedName>
</protein>
<comment type="caution">
    <text evidence="5">The sequence shown here is derived from an EMBL/GenBank/DDBJ whole genome shotgun (WGS) entry which is preliminary data.</text>
</comment>
<dbReference type="Pfam" id="PF13490">
    <property type="entry name" value="zf-HC2"/>
    <property type="match status" value="1"/>
</dbReference>
<evidence type="ECO:0000313" key="6">
    <source>
        <dbReference type="Proteomes" id="UP000590811"/>
    </source>
</evidence>
<accession>A0A839PZT4</accession>
<dbReference type="InterPro" id="IPR041916">
    <property type="entry name" value="Anti_sigma_zinc_sf"/>
</dbReference>
<proteinExistence type="predicted"/>
<feature type="compositionally biased region" description="Low complexity" evidence="3">
    <location>
        <begin position="73"/>
        <end position="84"/>
    </location>
</feature>
<evidence type="ECO:0000256" key="3">
    <source>
        <dbReference type="SAM" id="MobiDB-lite"/>
    </source>
</evidence>
<dbReference type="EMBL" id="JACHVT010000005">
    <property type="protein sequence ID" value="MBB2987535.1"/>
    <property type="molecule type" value="Genomic_DNA"/>
</dbReference>
<dbReference type="AlphaFoldDB" id="A0A839PZT4"/>